<protein>
    <submittedName>
        <fullName evidence="1">Uncharacterized protein</fullName>
    </submittedName>
</protein>
<gene>
    <name evidence="1" type="ORF">CEXT_597531</name>
</gene>
<dbReference type="AlphaFoldDB" id="A0AAV4WGC7"/>
<sequence>MGCLITPDLHLRYIFMCGANFSEANLIILSTPTWRGNEAGVLKGLPRPLKPRVSDRVFEFNRRSRGVNHPQLLTYLSRR</sequence>
<comment type="caution">
    <text evidence="1">The sequence shown here is derived from an EMBL/GenBank/DDBJ whole genome shotgun (WGS) entry which is preliminary data.</text>
</comment>
<keyword evidence="2" id="KW-1185">Reference proteome</keyword>
<dbReference type="Proteomes" id="UP001054945">
    <property type="component" value="Unassembled WGS sequence"/>
</dbReference>
<proteinExistence type="predicted"/>
<reference evidence="1 2" key="1">
    <citation type="submission" date="2021-06" db="EMBL/GenBank/DDBJ databases">
        <title>Caerostris extrusa draft genome.</title>
        <authorList>
            <person name="Kono N."/>
            <person name="Arakawa K."/>
        </authorList>
    </citation>
    <scope>NUCLEOTIDE SEQUENCE [LARGE SCALE GENOMIC DNA]</scope>
</reference>
<evidence type="ECO:0000313" key="1">
    <source>
        <dbReference type="EMBL" id="GIY81249.1"/>
    </source>
</evidence>
<organism evidence="1 2">
    <name type="scientific">Caerostris extrusa</name>
    <name type="common">Bark spider</name>
    <name type="synonym">Caerostris bankana</name>
    <dbReference type="NCBI Taxonomy" id="172846"/>
    <lineage>
        <taxon>Eukaryota</taxon>
        <taxon>Metazoa</taxon>
        <taxon>Ecdysozoa</taxon>
        <taxon>Arthropoda</taxon>
        <taxon>Chelicerata</taxon>
        <taxon>Arachnida</taxon>
        <taxon>Araneae</taxon>
        <taxon>Araneomorphae</taxon>
        <taxon>Entelegynae</taxon>
        <taxon>Araneoidea</taxon>
        <taxon>Araneidae</taxon>
        <taxon>Caerostris</taxon>
    </lineage>
</organism>
<evidence type="ECO:0000313" key="2">
    <source>
        <dbReference type="Proteomes" id="UP001054945"/>
    </source>
</evidence>
<dbReference type="EMBL" id="BPLR01016099">
    <property type="protein sequence ID" value="GIY81249.1"/>
    <property type="molecule type" value="Genomic_DNA"/>
</dbReference>
<name>A0AAV4WGC7_CAEEX</name>
<accession>A0AAV4WGC7</accession>